<dbReference type="EMBL" id="KV454438">
    <property type="protein sequence ID" value="ODQ77907.1"/>
    <property type="molecule type" value="Genomic_DNA"/>
</dbReference>
<dbReference type="AlphaFoldDB" id="A0A1E3QLP3"/>
<accession>A0A1E3QLP3</accession>
<protein>
    <recommendedName>
        <fullName evidence="2">Sfi1 spindle body domain-containing protein</fullName>
    </recommendedName>
</protein>
<dbReference type="Pfam" id="PF08457">
    <property type="entry name" value="Sfi1"/>
    <property type="match status" value="1"/>
</dbReference>
<dbReference type="InterPro" id="IPR013665">
    <property type="entry name" value="Sfi1_dom"/>
</dbReference>
<dbReference type="GeneID" id="30147673"/>
<reference evidence="4" key="1">
    <citation type="submission" date="2016-05" db="EMBL/GenBank/DDBJ databases">
        <title>Comparative genomics of biotechnologically important yeasts.</title>
        <authorList>
            <consortium name="DOE Joint Genome Institute"/>
            <person name="Riley R."/>
            <person name="Haridas S."/>
            <person name="Wolfe K.H."/>
            <person name="Lopes M.R."/>
            <person name="Hittinger C.T."/>
            <person name="Goker M."/>
            <person name="Salamov A."/>
            <person name="Wisecaver J."/>
            <person name="Long T.M."/>
            <person name="Aerts A.L."/>
            <person name="Barry K."/>
            <person name="Choi C."/>
            <person name="Clum A."/>
            <person name="Coughlan A.Y."/>
            <person name="Deshpande S."/>
            <person name="Douglass A.P."/>
            <person name="Hanson S.J."/>
            <person name="Klenk H.-P."/>
            <person name="Labutti K."/>
            <person name="Lapidus A."/>
            <person name="Lindquist E."/>
            <person name="Lipzen A."/>
            <person name="Meier-Kolthoff J.P."/>
            <person name="Ohm R.A."/>
            <person name="Otillar R.P."/>
            <person name="Pangilinan J."/>
            <person name="Peng Y."/>
            <person name="Rokas A."/>
            <person name="Rosa C.A."/>
            <person name="Scheuner C."/>
            <person name="Sibirny A.A."/>
            <person name="Slot J.C."/>
            <person name="Stielow J.B."/>
            <person name="Sun H."/>
            <person name="Kurtzman C.P."/>
            <person name="Blackwell M."/>
            <person name="Grigoriev I.V."/>
            <person name="Jeffries T.W."/>
        </authorList>
    </citation>
    <scope>NUCLEOTIDE SEQUENCE [LARGE SCALE GENOMIC DNA]</scope>
    <source>
        <strain evidence="4">NRRL Y-12698</strain>
    </source>
</reference>
<feature type="domain" description="Sfi1 spindle body" evidence="2">
    <location>
        <begin position="404"/>
        <end position="773"/>
    </location>
</feature>
<dbReference type="Proteomes" id="UP000094336">
    <property type="component" value="Unassembled WGS sequence"/>
</dbReference>
<keyword evidence="4" id="KW-1185">Reference proteome</keyword>
<evidence type="ECO:0000313" key="4">
    <source>
        <dbReference type="Proteomes" id="UP000094336"/>
    </source>
</evidence>
<dbReference type="OrthoDB" id="4070448at2759"/>
<feature type="region of interest" description="Disordered" evidence="1">
    <location>
        <begin position="813"/>
        <end position="832"/>
    </location>
</feature>
<name>A0A1E3QLP3_9ASCO</name>
<feature type="region of interest" description="Disordered" evidence="1">
    <location>
        <begin position="1"/>
        <end position="25"/>
    </location>
</feature>
<evidence type="ECO:0000313" key="3">
    <source>
        <dbReference type="EMBL" id="ODQ77907.1"/>
    </source>
</evidence>
<proteinExistence type="predicted"/>
<organism evidence="3 4">
    <name type="scientific">Babjeviella inositovora NRRL Y-12698</name>
    <dbReference type="NCBI Taxonomy" id="984486"/>
    <lineage>
        <taxon>Eukaryota</taxon>
        <taxon>Fungi</taxon>
        <taxon>Dikarya</taxon>
        <taxon>Ascomycota</taxon>
        <taxon>Saccharomycotina</taxon>
        <taxon>Pichiomycetes</taxon>
        <taxon>Serinales incertae sedis</taxon>
        <taxon>Babjeviella</taxon>
    </lineage>
</organism>
<evidence type="ECO:0000256" key="1">
    <source>
        <dbReference type="SAM" id="MobiDB-lite"/>
    </source>
</evidence>
<feature type="compositionally biased region" description="Polar residues" evidence="1">
    <location>
        <begin position="1"/>
        <end position="19"/>
    </location>
</feature>
<dbReference type="RefSeq" id="XP_018983235.1">
    <property type="nucleotide sequence ID" value="XM_019129820.1"/>
</dbReference>
<gene>
    <name evidence="3" type="ORF">BABINDRAFT_163277</name>
</gene>
<sequence>MSSVLSDDPNTNWNPSAIPTTPAIPVESTPRTYELSDNSPVYDFTSNIASTFEFPSHLQSSYSQIPEDGLRLCDQIDRVYAEFGAYDEIPDALAYDLGFPLVFRAYLALLREHKRDFETDHYFQAIRHVIADIIETGVSMAAWVRLTAYSGLLTNPEPSPTTTLLMREAIFRFSSESAFLTSSFERWNRRRKDVARLDDLCRIHIHQNTRRVFKLWFHRTLKVHALKKQAALLNHTYTTFRYWQCWRTRAGERVTREARATQFIAHKAFYAWKHRADAIHALETKATEHRDTQLKKKATELLKLPLQSGPLRNIHDRILMTVFLDLWEDRLRRVAQANLQAGKIYATASVAQLMAKWEARTGHTLAVLQELHVRERSFVLQRYMGVWKIQHRLLSTEACATANTDTILLAWMFRRWQKRCTERTLLQDAQDDRDARTMASCLGTWRKAAVMEAAARKLRAKRLLSGAFACWRLQSRAFELEITQGSALLENTFRNWKLATVALLHEQSREYNLSKRYIRLWAEKVQRIAALDDSIDARFDLISTVRACFSTWKRGLRTIRAMRAEVDDILCAKVFQMLRYRIQLNRQNAEQAETFHRQSVVAKKIAFRRWNEAYTDRYELRAQGLVAQFHARMRVRSVAEHFEIWRERVAEQRVLEERCLHFAAARTIPPAWDAWMDRLQANIDFRETAAQAYTQSLLRRSLTAFREQYSRLQRLAARELDFEAERDVRLMQQYSDIWSVNVLRARRNEESAKFFRQRWEQAKLRMFIKIWRDNLRVKMEGGPDESFSVSDVSPLASKRRTSKMLEYNRRPLEQPLFGGNETPSTNLSPSKLAETTERIKRERMNALKQRYSRARDAVSPEKAPGTLEQPLRNLFSAVPSTDNRIPPLNVSLSPRRRGRTTWSPLLFPATGDRSVETVNFNGSSSPQRVALSRISKQDNSLPFNIPPPVYQNEEPWESATVETAKKLNRITPIFIPTNGIGLPKISPAPIIQQRSNSYIERAIRPESRTTITDLSMSEFPE</sequence>
<evidence type="ECO:0000259" key="2">
    <source>
        <dbReference type="Pfam" id="PF08457"/>
    </source>
</evidence>
<dbReference type="STRING" id="984486.A0A1E3QLP3"/>